<reference evidence="9" key="1">
    <citation type="submission" date="2023-07" db="EMBL/GenBank/DDBJ databases">
        <title>Chromosome-level genome assembly of Artemia franciscana.</title>
        <authorList>
            <person name="Jo E."/>
        </authorList>
    </citation>
    <scope>NUCLEOTIDE SEQUENCE</scope>
    <source>
        <tissue evidence="9">Whole body</tissue>
    </source>
</reference>
<dbReference type="Proteomes" id="UP001187531">
    <property type="component" value="Unassembled WGS sequence"/>
</dbReference>
<dbReference type="InterPro" id="IPR046347">
    <property type="entry name" value="bZIP_sf"/>
</dbReference>
<evidence type="ECO:0000256" key="2">
    <source>
        <dbReference type="ARBA" id="ARBA00006951"/>
    </source>
</evidence>
<evidence type="ECO:0000256" key="6">
    <source>
        <dbReference type="ARBA" id="ARBA00023242"/>
    </source>
</evidence>
<dbReference type="SMART" id="SM00338">
    <property type="entry name" value="BRLZ"/>
    <property type="match status" value="1"/>
</dbReference>
<keyword evidence="6" id="KW-0539">Nucleus</keyword>
<evidence type="ECO:0000256" key="3">
    <source>
        <dbReference type="ARBA" id="ARBA00023015"/>
    </source>
</evidence>
<dbReference type="AlphaFoldDB" id="A0AA88HBV2"/>
<evidence type="ECO:0000313" key="10">
    <source>
        <dbReference type="Proteomes" id="UP001187531"/>
    </source>
</evidence>
<dbReference type="Gene3D" id="1.20.5.170">
    <property type="match status" value="1"/>
</dbReference>
<protein>
    <recommendedName>
        <fullName evidence="8">BZIP domain-containing protein</fullName>
    </recommendedName>
</protein>
<dbReference type="Pfam" id="PF07716">
    <property type="entry name" value="bZIP_2"/>
    <property type="match status" value="1"/>
</dbReference>
<comment type="subcellular location">
    <subcellularLocation>
        <location evidence="1">Nucleus</location>
    </subcellularLocation>
</comment>
<dbReference type="PROSITE" id="PS50217">
    <property type="entry name" value="BZIP"/>
    <property type="match status" value="1"/>
</dbReference>
<comment type="caution">
    <text evidence="9">The sequence shown here is derived from an EMBL/GenBank/DDBJ whole genome shotgun (WGS) entry which is preliminary data.</text>
</comment>
<dbReference type="PANTHER" id="PTHR23334">
    <property type="entry name" value="CCAAT/ENHANCER BINDING PROTEIN"/>
    <property type="match status" value="1"/>
</dbReference>
<keyword evidence="3" id="KW-0805">Transcription regulation</keyword>
<feature type="domain" description="BZIP" evidence="8">
    <location>
        <begin position="34"/>
        <end position="97"/>
    </location>
</feature>
<comment type="similarity">
    <text evidence="2">Belongs to the bZIP family. C/EBP subfamily.</text>
</comment>
<dbReference type="InterPro" id="IPR004827">
    <property type="entry name" value="bZIP"/>
</dbReference>
<feature type="compositionally biased region" description="Basic and acidic residues" evidence="7">
    <location>
        <begin position="118"/>
        <end position="130"/>
    </location>
</feature>
<dbReference type="PANTHER" id="PTHR23334:SF69">
    <property type="entry name" value="CCAAT_ENHANCER-BINDING PROTEIN GAMMA"/>
    <property type="match status" value="1"/>
</dbReference>
<accession>A0AA88HBV2</accession>
<feature type="region of interest" description="Disordered" evidence="7">
    <location>
        <begin position="118"/>
        <end position="149"/>
    </location>
</feature>
<keyword evidence="5" id="KW-0804">Transcription</keyword>
<evidence type="ECO:0000256" key="7">
    <source>
        <dbReference type="SAM" id="MobiDB-lite"/>
    </source>
</evidence>
<feature type="region of interest" description="Disordered" evidence="7">
    <location>
        <begin position="1"/>
        <end position="64"/>
    </location>
</feature>
<organism evidence="9 10">
    <name type="scientific">Artemia franciscana</name>
    <name type="common">Brine shrimp</name>
    <name type="synonym">Artemia sanfranciscana</name>
    <dbReference type="NCBI Taxonomy" id="6661"/>
    <lineage>
        <taxon>Eukaryota</taxon>
        <taxon>Metazoa</taxon>
        <taxon>Ecdysozoa</taxon>
        <taxon>Arthropoda</taxon>
        <taxon>Crustacea</taxon>
        <taxon>Branchiopoda</taxon>
        <taxon>Anostraca</taxon>
        <taxon>Artemiidae</taxon>
        <taxon>Artemia</taxon>
    </lineage>
</organism>
<dbReference type="SUPFAM" id="SSF57959">
    <property type="entry name" value="Leucine zipper domain"/>
    <property type="match status" value="1"/>
</dbReference>
<feature type="compositionally biased region" description="Basic and acidic residues" evidence="7">
    <location>
        <begin position="38"/>
        <end position="50"/>
    </location>
</feature>
<dbReference type="GO" id="GO:0000978">
    <property type="term" value="F:RNA polymerase II cis-regulatory region sequence-specific DNA binding"/>
    <property type="evidence" value="ECO:0007669"/>
    <property type="project" value="TreeGrafter"/>
</dbReference>
<dbReference type="InterPro" id="IPR031106">
    <property type="entry name" value="C/EBP"/>
</dbReference>
<gene>
    <name evidence="9" type="ORF">QYM36_017532</name>
</gene>
<evidence type="ECO:0000259" key="8">
    <source>
        <dbReference type="PROSITE" id="PS50217"/>
    </source>
</evidence>
<evidence type="ECO:0000256" key="1">
    <source>
        <dbReference type="ARBA" id="ARBA00004123"/>
    </source>
</evidence>
<proteinExistence type="inferred from homology"/>
<sequence>MILRVMPKVEKKRRSRAEPQNIELSSEEDLGINPEFYSKQREKNNEAVKKSRERSKRSKVMSQQRVEQLEESNKELQGAIVELKNDLSHLKQIFVQASTGAPGSSVLTREEILALLVEKPEHEEVPETKYDQLSSAEPVSSDDDLQVTK</sequence>
<evidence type="ECO:0000256" key="4">
    <source>
        <dbReference type="ARBA" id="ARBA00023125"/>
    </source>
</evidence>
<dbReference type="GO" id="GO:0005634">
    <property type="term" value="C:nucleus"/>
    <property type="evidence" value="ECO:0007669"/>
    <property type="project" value="UniProtKB-SubCell"/>
</dbReference>
<keyword evidence="4" id="KW-0238">DNA-binding</keyword>
<dbReference type="GO" id="GO:0000981">
    <property type="term" value="F:DNA-binding transcription factor activity, RNA polymerase II-specific"/>
    <property type="evidence" value="ECO:0007669"/>
    <property type="project" value="TreeGrafter"/>
</dbReference>
<feature type="compositionally biased region" description="Acidic residues" evidence="7">
    <location>
        <begin position="140"/>
        <end position="149"/>
    </location>
</feature>
<evidence type="ECO:0000256" key="5">
    <source>
        <dbReference type="ARBA" id="ARBA00023163"/>
    </source>
</evidence>
<keyword evidence="10" id="KW-1185">Reference proteome</keyword>
<evidence type="ECO:0000313" key="9">
    <source>
        <dbReference type="EMBL" id="KAK2704169.1"/>
    </source>
</evidence>
<dbReference type="GO" id="GO:0006351">
    <property type="term" value="P:DNA-templated transcription"/>
    <property type="evidence" value="ECO:0007669"/>
    <property type="project" value="InterPro"/>
</dbReference>
<dbReference type="EMBL" id="JAVRJZ010000030">
    <property type="protein sequence ID" value="KAK2704169.1"/>
    <property type="molecule type" value="Genomic_DNA"/>
</dbReference>
<name>A0AA88HBV2_ARTSF</name>